<sequence length="98" mass="11072">MSVMANQHLVQIIITVQALRLPRIFVVEKIRDKIKEDHLLALISGAPGPYSKLYEVIRRDMVYTLESAGAKYPVEILGNWNKPSRSESPRNSAIICLP</sequence>
<accession>A0A4Z1EI55</accession>
<dbReference type="AlphaFoldDB" id="A0A4Z1EI55"/>
<gene>
    <name evidence="1" type="ORF">BTUL_0124g00110</name>
</gene>
<proteinExistence type="predicted"/>
<reference evidence="1 2" key="1">
    <citation type="submission" date="2017-12" db="EMBL/GenBank/DDBJ databases">
        <title>Comparative genomics of Botrytis spp.</title>
        <authorList>
            <person name="Valero-Jimenez C.A."/>
            <person name="Tapia P."/>
            <person name="Veloso J."/>
            <person name="Silva-Moreno E."/>
            <person name="Staats M."/>
            <person name="Valdes J.H."/>
            <person name="Van Kan J.A.L."/>
        </authorList>
    </citation>
    <scope>NUCLEOTIDE SEQUENCE [LARGE SCALE GENOMIC DNA]</scope>
    <source>
        <strain evidence="1 2">Bt9001</strain>
    </source>
</reference>
<comment type="caution">
    <text evidence="1">The sequence shown here is derived from an EMBL/GenBank/DDBJ whole genome shotgun (WGS) entry which is preliminary data.</text>
</comment>
<protein>
    <submittedName>
        <fullName evidence="1">Uncharacterized protein</fullName>
    </submittedName>
</protein>
<dbReference type="EMBL" id="PQXH01000124">
    <property type="protein sequence ID" value="TGO10839.1"/>
    <property type="molecule type" value="Genomic_DNA"/>
</dbReference>
<name>A0A4Z1EI55_9HELO</name>
<evidence type="ECO:0000313" key="1">
    <source>
        <dbReference type="EMBL" id="TGO10839.1"/>
    </source>
</evidence>
<evidence type="ECO:0000313" key="2">
    <source>
        <dbReference type="Proteomes" id="UP000297777"/>
    </source>
</evidence>
<dbReference type="Proteomes" id="UP000297777">
    <property type="component" value="Unassembled WGS sequence"/>
</dbReference>
<keyword evidence="2" id="KW-1185">Reference proteome</keyword>
<organism evidence="1 2">
    <name type="scientific">Botrytis tulipae</name>
    <dbReference type="NCBI Taxonomy" id="87230"/>
    <lineage>
        <taxon>Eukaryota</taxon>
        <taxon>Fungi</taxon>
        <taxon>Dikarya</taxon>
        <taxon>Ascomycota</taxon>
        <taxon>Pezizomycotina</taxon>
        <taxon>Leotiomycetes</taxon>
        <taxon>Helotiales</taxon>
        <taxon>Sclerotiniaceae</taxon>
        <taxon>Botrytis</taxon>
    </lineage>
</organism>